<sequence>MSPVWANSRLKSYPMQSYCQPIQTPVCAEHPAYSGFRNGLRHHREGHQSHFIARKLERIPVSKLIKQRAKCCKFILSDGGVRHYVSIGGRWYYNGRSSLSLLERQAMKDGFWLDNLQYKLIIGYGLRFREMVSDAHVANLGEKPKLVGPYIRDWLPTGDCS</sequence>
<reference evidence="1 2" key="1">
    <citation type="journal article" date="2011" name="Appl. Environ. Microbiol.">
        <title>Novel Virulent and Broad-Host-Range Erwinia amylovora Bacteriophages Reveal a High Degree of Mosaicism and a Relationship to Enterobacteriaceae Phages.</title>
        <authorList>
            <person name="Born Y."/>
            <person name="Fieseler L."/>
            <person name="Marazzi J."/>
            <person name="Lurz R."/>
            <person name="Duffy B."/>
            <person name="Loessner M.J."/>
        </authorList>
    </citation>
    <scope>NUCLEOTIDE SEQUENCE [LARGE SCALE GENOMIC DNA]</scope>
</reference>
<name>G0YPX9_9CAUD</name>
<proteinExistence type="predicted"/>
<dbReference type="GeneID" id="14010461"/>
<protein>
    <submittedName>
        <fullName evidence="1">Gp30</fullName>
    </submittedName>
</protein>
<dbReference type="RefSeq" id="YP_007004680.1">
    <property type="nucleotide sequence ID" value="NC_019504.1"/>
</dbReference>
<dbReference type="EMBL" id="HQ728264">
    <property type="protein sequence ID" value="AEJ81406.1"/>
    <property type="molecule type" value="Genomic_DNA"/>
</dbReference>
<evidence type="ECO:0000313" key="2">
    <source>
        <dbReference type="Proteomes" id="UP000008892"/>
    </source>
</evidence>
<evidence type="ECO:0000313" key="1">
    <source>
        <dbReference type="EMBL" id="AEJ81406.1"/>
    </source>
</evidence>
<keyword evidence="2" id="KW-1185">Reference proteome</keyword>
<accession>G0YPX9</accession>
<dbReference type="Proteomes" id="UP000008892">
    <property type="component" value="Segment"/>
</dbReference>
<dbReference type="KEGG" id="vg:14010461"/>
<organism evidence="1 2">
    <name type="scientific">Erwinia phage vB_EamM-Y2</name>
    <dbReference type="NCBI Taxonomy" id="1051676"/>
    <lineage>
        <taxon>Viruses</taxon>
        <taxon>Duplodnaviria</taxon>
        <taxon>Heunggongvirae</taxon>
        <taxon>Uroviricota</taxon>
        <taxon>Caudoviricetes</taxon>
        <taxon>Chaseviridae</taxon>
        <taxon>Cleopatravirinae</taxon>
        <taxon>Loessnervirus</taxon>
        <taxon>Loessnervirus Y2</taxon>
    </lineage>
</organism>